<evidence type="ECO:0000313" key="1">
    <source>
        <dbReference type="EMBL" id="AMY09500.1"/>
    </source>
</evidence>
<evidence type="ECO:0000313" key="2">
    <source>
        <dbReference type="Proteomes" id="UP000076079"/>
    </source>
</evidence>
<accession>A0A143PMW1</accession>
<reference evidence="2" key="2">
    <citation type="submission" date="2016-04" db="EMBL/GenBank/DDBJ databases">
        <title>First Complete Genome Sequence of a Subdivision 6 Acidobacterium.</title>
        <authorList>
            <person name="Huang S."/>
            <person name="Vieira S."/>
            <person name="Bunk B."/>
            <person name="Riedel T."/>
            <person name="Sproeer C."/>
            <person name="Overmann J."/>
        </authorList>
    </citation>
    <scope>NUCLEOTIDE SEQUENCE [LARGE SCALE GENOMIC DNA]</scope>
    <source>
        <strain evidence="2">DSM 100886 HEG_-6_39</strain>
    </source>
</reference>
<reference evidence="1 2" key="1">
    <citation type="journal article" date="2016" name="Genome Announc.">
        <title>First Complete Genome Sequence of a Subdivision 6 Acidobacterium Strain.</title>
        <authorList>
            <person name="Huang S."/>
            <person name="Vieira S."/>
            <person name="Bunk B."/>
            <person name="Riedel T."/>
            <person name="Sproer C."/>
            <person name="Overmann J."/>
        </authorList>
    </citation>
    <scope>NUCLEOTIDE SEQUENCE [LARGE SCALE GENOMIC DNA]</scope>
    <source>
        <strain evidence="2">DSM 100886 HEG_-6_39</strain>
    </source>
</reference>
<organism evidence="1 2">
    <name type="scientific">Luteitalea pratensis</name>
    <dbReference type="NCBI Taxonomy" id="1855912"/>
    <lineage>
        <taxon>Bacteria</taxon>
        <taxon>Pseudomonadati</taxon>
        <taxon>Acidobacteriota</taxon>
        <taxon>Vicinamibacteria</taxon>
        <taxon>Vicinamibacterales</taxon>
        <taxon>Vicinamibacteraceae</taxon>
        <taxon>Luteitalea</taxon>
    </lineage>
</organism>
<proteinExistence type="predicted"/>
<dbReference type="KEGG" id="abac:LuPra_02717"/>
<dbReference type="SUPFAM" id="SSF49464">
    <property type="entry name" value="Carboxypeptidase regulatory domain-like"/>
    <property type="match status" value="1"/>
</dbReference>
<dbReference type="AlphaFoldDB" id="A0A143PMW1"/>
<dbReference type="EMBL" id="CP015136">
    <property type="protein sequence ID" value="AMY09500.1"/>
    <property type="molecule type" value="Genomic_DNA"/>
</dbReference>
<dbReference type="Proteomes" id="UP000076079">
    <property type="component" value="Chromosome"/>
</dbReference>
<dbReference type="STRING" id="1855912.LuPra_02717"/>
<dbReference type="PATRIC" id="fig|1813736.3.peg.2887"/>
<name>A0A143PMW1_LUTPR</name>
<dbReference type="Pfam" id="PF13620">
    <property type="entry name" value="CarboxypepD_reg"/>
    <property type="match status" value="1"/>
</dbReference>
<protein>
    <recommendedName>
        <fullName evidence="3">Carboxypeptidase regulatory-like domain-containing protein</fullName>
    </recommendedName>
</protein>
<sequence>MVNSQGPDPDRLCESGAMFRRAAVTCVRVTAHGTGILATCLCALLAANCDRSPTAPDGSGAQVRGIVMDRVGRPLGGALIAALDGPQAGTTHLTDETGKFELTGGPAGSVTVRVSRDGFTARTQVISWEPTNSSQRSYIPVWLDSLESPKGLEPGEYTLTLTIDLAAARGFNSKAPCAGFPEEFASRSYAVTITPTPYSAAYNWLVRSDYHALLGHDLFVFAVAGQFVGLGFEEPFTEELPGLRHVRIGGSDRGTVAAATTIGSTVSVSYEGSFEYCQTKSYGSRNCWHEPADQVVAYHACWSDRATMTFKKR</sequence>
<evidence type="ECO:0008006" key="3">
    <source>
        <dbReference type="Google" id="ProtNLM"/>
    </source>
</evidence>
<dbReference type="Gene3D" id="2.60.40.1120">
    <property type="entry name" value="Carboxypeptidase-like, regulatory domain"/>
    <property type="match status" value="1"/>
</dbReference>
<gene>
    <name evidence="1" type="ORF">LuPra_02717</name>
</gene>
<dbReference type="InterPro" id="IPR008969">
    <property type="entry name" value="CarboxyPept-like_regulatory"/>
</dbReference>
<keyword evidence="2" id="KW-1185">Reference proteome</keyword>